<accession>A0A8J6N070</accession>
<gene>
    <name evidence="1" type="ORF">H8E19_07385</name>
</gene>
<evidence type="ECO:0000313" key="1">
    <source>
        <dbReference type="EMBL" id="MBC8177213.1"/>
    </source>
</evidence>
<dbReference type="SUPFAM" id="SSF47598">
    <property type="entry name" value="Ribbon-helix-helix"/>
    <property type="match status" value="1"/>
</dbReference>
<dbReference type="Proteomes" id="UP000650524">
    <property type="component" value="Unassembled WGS sequence"/>
</dbReference>
<dbReference type="AlphaFoldDB" id="A0A8J6N070"/>
<evidence type="ECO:0000313" key="2">
    <source>
        <dbReference type="Proteomes" id="UP000650524"/>
    </source>
</evidence>
<reference evidence="1 2" key="1">
    <citation type="submission" date="2020-08" db="EMBL/GenBank/DDBJ databases">
        <title>Bridging the membrane lipid divide: bacteria of the FCB group superphylum have the potential to synthesize archaeal ether lipids.</title>
        <authorList>
            <person name="Villanueva L."/>
            <person name="Von Meijenfeldt F.A.B."/>
            <person name="Westbye A.B."/>
            <person name="Yadav S."/>
            <person name="Hopmans E.C."/>
            <person name="Dutilh B.E."/>
            <person name="Sinninghe Damste J.S."/>
        </authorList>
    </citation>
    <scope>NUCLEOTIDE SEQUENCE [LARGE SCALE GENOMIC DNA]</scope>
    <source>
        <strain evidence="1">NIOZ-UU27</strain>
    </source>
</reference>
<comment type="caution">
    <text evidence="1">The sequence shown here is derived from an EMBL/GenBank/DDBJ whole genome shotgun (WGS) entry which is preliminary data.</text>
</comment>
<dbReference type="InterPro" id="IPR013321">
    <property type="entry name" value="Arc_rbn_hlx_hlx"/>
</dbReference>
<name>A0A8J6N070_9DELT</name>
<proteinExistence type="predicted"/>
<dbReference type="Gene3D" id="1.10.1220.10">
    <property type="entry name" value="Met repressor-like"/>
    <property type="match status" value="1"/>
</dbReference>
<organism evidence="1 2">
    <name type="scientific">Candidatus Desulfacyla euxinica</name>
    <dbReference type="NCBI Taxonomy" id="2841693"/>
    <lineage>
        <taxon>Bacteria</taxon>
        <taxon>Deltaproteobacteria</taxon>
        <taxon>Candidatus Desulfacyla</taxon>
    </lineage>
</organism>
<evidence type="ECO:0008006" key="3">
    <source>
        <dbReference type="Google" id="ProtNLM"/>
    </source>
</evidence>
<dbReference type="EMBL" id="JACNJD010000198">
    <property type="protein sequence ID" value="MBC8177213.1"/>
    <property type="molecule type" value="Genomic_DNA"/>
</dbReference>
<sequence>MAKKNLSTKIDNDLQKEIKKLAIDLERPFNALLEEAIQDILKKYKKSKK</sequence>
<protein>
    <recommendedName>
        <fullName evidence="3">Ribbon-helix-helix domain-containing protein</fullName>
    </recommendedName>
</protein>
<dbReference type="GO" id="GO:0006355">
    <property type="term" value="P:regulation of DNA-templated transcription"/>
    <property type="evidence" value="ECO:0007669"/>
    <property type="project" value="InterPro"/>
</dbReference>
<dbReference type="InterPro" id="IPR010985">
    <property type="entry name" value="Ribbon_hlx_hlx"/>
</dbReference>